<keyword evidence="6" id="KW-1133">Transmembrane helix</keyword>
<feature type="domain" description="PAC" evidence="9">
    <location>
        <begin position="160"/>
        <end position="212"/>
    </location>
</feature>
<comment type="caution">
    <text evidence="10">The sequence shown here is derived from an EMBL/GenBank/DDBJ whole genome shotgun (WGS) entry which is preliminary data.</text>
</comment>
<dbReference type="PROSITE" id="PS50109">
    <property type="entry name" value="HIS_KIN"/>
    <property type="match status" value="1"/>
</dbReference>
<gene>
    <name evidence="10" type="ORF">FHS83_003446</name>
</gene>
<feature type="domain" description="Histidine kinase" evidence="7">
    <location>
        <begin position="230"/>
        <end position="450"/>
    </location>
</feature>
<dbReference type="Pfam" id="PF02518">
    <property type="entry name" value="HATPase_c"/>
    <property type="match status" value="1"/>
</dbReference>
<evidence type="ECO:0000256" key="5">
    <source>
        <dbReference type="ARBA" id="ARBA00022777"/>
    </source>
</evidence>
<dbReference type="EC" id="2.7.13.3" evidence="2"/>
<evidence type="ECO:0000256" key="3">
    <source>
        <dbReference type="ARBA" id="ARBA00022553"/>
    </source>
</evidence>
<dbReference type="InterPro" id="IPR004358">
    <property type="entry name" value="Sig_transdc_His_kin-like_C"/>
</dbReference>
<evidence type="ECO:0000256" key="1">
    <source>
        <dbReference type="ARBA" id="ARBA00000085"/>
    </source>
</evidence>
<dbReference type="PROSITE" id="PS50112">
    <property type="entry name" value="PAS"/>
    <property type="match status" value="1"/>
</dbReference>
<comment type="catalytic activity">
    <reaction evidence="1">
        <text>ATP + protein L-histidine = ADP + protein N-phospho-L-histidine.</text>
        <dbReference type="EC" id="2.7.13.3"/>
    </reaction>
</comment>
<proteinExistence type="predicted"/>
<dbReference type="PROSITE" id="PS50113">
    <property type="entry name" value="PAC"/>
    <property type="match status" value="1"/>
</dbReference>
<dbReference type="RefSeq" id="WP_167084422.1">
    <property type="nucleotide sequence ID" value="NZ_BAAADC010000001.1"/>
</dbReference>
<protein>
    <recommendedName>
        <fullName evidence="2">histidine kinase</fullName>
        <ecNumber evidence="2">2.7.13.3</ecNumber>
    </recommendedName>
</protein>
<sequence>MGSLGDAFLKHGKSRVGGAIPAIQSGAAPSSAAALFLLGLVVGIAATRLQAREIATVMVFLVLAAGTVFLLRKLAGRSDRHLLTPDFAYREFFDNAIEGIFRTTPDGHYLDVNPALARIYGYDSPEEMKAGLTDISSQLYVDSRRRDEFQALMAQHDQVSDFVSEIHRRDGTTIWIKENARAVRDWSGKLICYQGTVEDVTAKFEAERAIKRGLKRAEEANATKNAFLAMMSHELKTPLNAILGFSDMVRREMLGPIGTAAYRGYMNDIYNSGVRLLAIINDVLDVARLEGAAITLNRQLALPQDVAETALDRARHLTGTAQAVTIDIPSDMPSLHVDQNRLSQVLANLLCNALKFTPEGGEIRLSAAFQKDGGVHFEVCDSGIGMSEETIALVLQPFHQADASLARRFEGAGLGLPIAHALTELHGGRLAIRSAEHKGTTVTIELPPSCVWSDENLREYRAAIA</sequence>
<dbReference type="InterPro" id="IPR000014">
    <property type="entry name" value="PAS"/>
</dbReference>
<feature type="transmembrane region" description="Helical" evidence="6">
    <location>
        <begin position="54"/>
        <end position="71"/>
    </location>
</feature>
<reference evidence="10 11" key="1">
    <citation type="submission" date="2020-03" db="EMBL/GenBank/DDBJ databases">
        <title>Genomic Encyclopedia of Type Strains, Phase IV (KMG-IV): sequencing the most valuable type-strain genomes for metagenomic binning, comparative biology and taxonomic classification.</title>
        <authorList>
            <person name="Goeker M."/>
        </authorList>
    </citation>
    <scope>NUCLEOTIDE SEQUENCE [LARGE SCALE GENOMIC DNA]</scope>
    <source>
        <strain evidence="10 11">DSM 19867</strain>
    </source>
</reference>
<dbReference type="Pfam" id="PF13426">
    <property type="entry name" value="PAS_9"/>
    <property type="match status" value="1"/>
</dbReference>
<keyword evidence="3" id="KW-0597">Phosphoprotein</keyword>
<dbReference type="InterPro" id="IPR036890">
    <property type="entry name" value="HATPase_C_sf"/>
</dbReference>
<dbReference type="CDD" id="cd00082">
    <property type="entry name" value="HisKA"/>
    <property type="match status" value="1"/>
</dbReference>
<dbReference type="PANTHER" id="PTHR43047:SF72">
    <property type="entry name" value="OSMOSENSING HISTIDINE PROTEIN KINASE SLN1"/>
    <property type="match status" value="1"/>
</dbReference>
<accession>A0A846N2G4</accession>
<evidence type="ECO:0000256" key="2">
    <source>
        <dbReference type="ARBA" id="ARBA00012438"/>
    </source>
</evidence>
<dbReference type="SMART" id="SM00388">
    <property type="entry name" value="HisKA"/>
    <property type="match status" value="1"/>
</dbReference>
<dbReference type="Gene3D" id="1.10.287.130">
    <property type="match status" value="1"/>
</dbReference>
<dbReference type="CDD" id="cd16922">
    <property type="entry name" value="HATPase_EvgS-ArcB-TorS-like"/>
    <property type="match status" value="1"/>
</dbReference>
<dbReference type="SUPFAM" id="SSF55874">
    <property type="entry name" value="ATPase domain of HSP90 chaperone/DNA topoisomerase II/histidine kinase"/>
    <property type="match status" value="1"/>
</dbReference>
<dbReference type="AlphaFoldDB" id="A0A846N2G4"/>
<keyword evidence="6" id="KW-0812">Transmembrane</keyword>
<organism evidence="10 11">
    <name type="scientific">Rhizomicrobium palustre</name>
    <dbReference type="NCBI Taxonomy" id="189966"/>
    <lineage>
        <taxon>Bacteria</taxon>
        <taxon>Pseudomonadati</taxon>
        <taxon>Pseudomonadota</taxon>
        <taxon>Alphaproteobacteria</taxon>
        <taxon>Micropepsales</taxon>
        <taxon>Micropepsaceae</taxon>
        <taxon>Rhizomicrobium</taxon>
    </lineage>
</organism>
<dbReference type="InterPro" id="IPR035965">
    <property type="entry name" value="PAS-like_dom_sf"/>
</dbReference>
<feature type="transmembrane region" description="Helical" evidence="6">
    <location>
        <begin position="27"/>
        <end position="47"/>
    </location>
</feature>
<dbReference type="Gene3D" id="3.30.565.10">
    <property type="entry name" value="Histidine kinase-like ATPase, C-terminal domain"/>
    <property type="match status" value="1"/>
</dbReference>
<dbReference type="GO" id="GO:0005886">
    <property type="term" value="C:plasma membrane"/>
    <property type="evidence" value="ECO:0007669"/>
    <property type="project" value="TreeGrafter"/>
</dbReference>
<dbReference type="InterPro" id="IPR001610">
    <property type="entry name" value="PAC"/>
</dbReference>
<evidence type="ECO:0000256" key="6">
    <source>
        <dbReference type="SAM" id="Phobius"/>
    </source>
</evidence>
<dbReference type="Pfam" id="PF00512">
    <property type="entry name" value="HisKA"/>
    <property type="match status" value="1"/>
</dbReference>
<evidence type="ECO:0000259" key="8">
    <source>
        <dbReference type="PROSITE" id="PS50112"/>
    </source>
</evidence>
<dbReference type="GO" id="GO:0000155">
    <property type="term" value="F:phosphorelay sensor kinase activity"/>
    <property type="evidence" value="ECO:0007669"/>
    <property type="project" value="InterPro"/>
</dbReference>
<dbReference type="EMBL" id="JAASRM010000001">
    <property type="protein sequence ID" value="NIK90128.1"/>
    <property type="molecule type" value="Genomic_DNA"/>
</dbReference>
<name>A0A846N2G4_9PROT</name>
<dbReference type="Gene3D" id="3.30.450.20">
    <property type="entry name" value="PAS domain"/>
    <property type="match status" value="1"/>
</dbReference>
<dbReference type="GO" id="GO:0009927">
    <property type="term" value="F:histidine phosphotransfer kinase activity"/>
    <property type="evidence" value="ECO:0007669"/>
    <property type="project" value="TreeGrafter"/>
</dbReference>
<feature type="domain" description="PAS" evidence="8">
    <location>
        <begin position="89"/>
        <end position="126"/>
    </location>
</feature>
<dbReference type="CDD" id="cd00130">
    <property type="entry name" value="PAS"/>
    <property type="match status" value="1"/>
</dbReference>
<dbReference type="SMART" id="SM00387">
    <property type="entry name" value="HATPase_c"/>
    <property type="match status" value="1"/>
</dbReference>
<dbReference type="SMART" id="SM00086">
    <property type="entry name" value="PAC"/>
    <property type="match status" value="1"/>
</dbReference>
<dbReference type="InterPro" id="IPR000700">
    <property type="entry name" value="PAS-assoc_C"/>
</dbReference>
<dbReference type="InterPro" id="IPR003661">
    <property type="entry name" value="HisK_dim/P_dom"/>
</dbReference>
<dbReference type="InterPro" id="IPR003594">
    <property type="entry name" value="HATPase_dom"/>
</dbReference>
<keyword evidence="4" id="KW-0808">Transferase</keyword>
<dbReference type="Proteomes" id="UP000570514">
    <property type="component" value="Unassembled WGS sequence"/>
</dbReference>
<dbReference type="PRINTS" id="PR00344">
    <property type="entry name" value="BCTRLSENSOR"/>
</dbReference>
<dbReference type="InterPro" id="IPR005467">
    <property type="entry name" value="His_kinase_dom"/>
</dbReference>
<keyword evidence="11" id="KW-1185">Reference proteome</keyword>
<dbReference type="PANTHER" id="PTHR43047">
    <property type="entry name" value="TWO-COMPONENT HISTIDINE PROTEIN KINASE"/>
    <property type="match status" value="1"/>
</dbReference>
<evidence type="ECO:0000313" key="11">
    <source>
        <dbReference type="Proteomes" id="UP000570514"/>
    </source>
</evidence>
<dbReference type="SUPFAM" id="SSF47384">
    <property type="entry name" value="Homodimeric domain of signal transducing histidine kinase"/>
    <property type="match status" value="1"/>
</dbReference>
<keyword evidence="6" id="KW-0472">Membrane</keyword>
<keyword evidence="5" id="KW-0418">Kinase</keyword>
<evidence type="ECO:0000256" key="4">
    <source>
        <dbReference type="ARBA" id="ARBA00022679"/>
    </source>
</evidence>
<evidence type="ECO:0000259" key="9">
    <source>
        <dbReference type="PROSITE" id="PS50113"/>
    </source>
</evidence>
<dbReference type="InterPro" id="IPR036097">
    <property type="entry name" value="HisK_dim/P_sf"/>
</dbReference>
<evidence type="ECO:0000313" key="10">
    <source>
        <dbReference type="EMBL" id="NIK90128.1"/>
    </source>
</evidence>
<dbReference type="NCBIfam" id="TIGR00229">
    <property type="entry name" value="sensory_box"/>
    <property type="match status" value="1"/>
</dbReference>
<evidence type="ECO:0000259" key="7">
    <source>
        <dbReference type="PROSITE" id="PS50109"/>
    </source>
</evidence>
<dbReference type="SUPFAM" id="SSF55785">
    <property type="entry name" value="PYP-like sensor domain (PAS domain)"/>
    <property type="match status" value="1"/>
</dbReference>